<organism evidence="2 3">
    <name type="scientific">Candidatus Sphingobacterium stercoripullorum</name>
    <dbReference type="NCBI Taxonomy" id="2838759"/>
    <lineage>
        <taxon>Bacteria</taxon>
        <taxon>Pseudomonadati</taxon>
        <taxon>Bacteroidota</taxon>
        <taxon>Sphingobacteriia</taxon>
        <taxon>Sphingobacteriales</taxon>
        <taxon>Sphingobacteriaceae</taxon>
        <taxon>Sphingobacterium</taxon>
    </lineage>
</organism>
<protein>
    <submittedName>
        <fullName evidence="2">DUF2007 domain-containing protein</fullName>
    </submittedName>
</protein>
<sequence length="72" mass="8504">MEKNWKKIKEYNKNFQAELSKHLLEENNIPAVILNKQDSSYLFGKIELYVSDEDEESARAILNKQEDLTDED</sequence>
<reference evidence="2" key="1">
    <citation type="journal article" date="2021" name="PeerJ">
        <title>Extensive microbial diversity within the chicken gut microbiome revealed by metagenomics and culture.</title>
        <authorList>
            <person name="Gilroy R."/>
            <person name="Ravi A."/>
            <person name="Getino M."/>
            <person name="Pursley I."/>
            <person name="Horton D.L."/>
            <person name="Alikhan N.F."/>
            <person name="Baker D."/>
            <person name="Gharbi K."/>
            <person name="Hall N."/>
            <person name="Watson M."/>
            <person name="Adriaenssens E.M."/>
            <person name="Foster-Nyarko E."/>
            <person name="Jarju S."/>
            <person name="Secka A."/>
            <person name="Antonio M."/>
            <person name="Oren A."/>
            <person name="Chaudhuri R.R."/>
            <person name="La Ragione R."/>
            <person name="Hildebrand F."/>
            <person name="Pallen M.J."/>
        </authorList>
    </citation>
    <scope>NUCLEOTIDE SEQUENCE</scope>
    <source>
        <strain evidence="2">1719</strain>
    </source>
</reference>
<evidence type="ECO:0000259" key="1">
    <source>
        <dbReference type="Pfam" id="PF09413"/>
    </source>
</evidence>
<proteinExistence type="predicted"/>
<name>A0A9D1W6U3_9SPHI</name>
<dbReference type="Gene3D" id="3.30.70.790">
    <property type="entry name" value="UreE, C-terminal domain"/>
    <property type="match status" value="1"/>
</dbReference>
<dbReference type="InterPro" id="IPR018551">
    <property type="entry name" value="DUF2007"/>
</dbReference>
<dbReference type="InterPro" id="IPR011322">
    <property type="entry name" value="N-reg_PII-like_a/b"/>
</dbReference>
<dbReference type="SUPFAM" id="SSF54913">
    <property type="entry name" value="GlnB-like"/>
    <property type="match status" value="1"/>
</dbReference>
<dbReference type="EMBL" id="DXEZ01000045">
    <property type="protein sequence ID" value="HIX53699.1"/>
    <property type="molecule type" value="Genomic_DNA"/>
</dbReference>
<dbReference type="AlphaFoldDB" id="A0A9D1W6U3"/>
<evidence type="ECO:0000313" key="3">
    <source>
        <dbReference type="Proteomes" id="UP000824156"/>
    </source>
</evidence>
<gene>
    <name evidence="2" type="ORF">H9853_01630</name>
</gene>
<accession>A0A9D1W6U3</accession>
<dbReference type="Pfam" id="PF09413">
    <property type="entry name" value="DUF2007"/>
    <property type="match status" value="1"/>
</dbReference>
<dbReference type="Proteomes" id="UP000824156">
    <property type="component" value="Unassembled WGS sequence"/>
</dbReference>
<evidence type="ECO:0000313" key="2">
    <source>
        <dbReference type="EMBL" id="HIX53699.1"/>
    </source>
</evidence>
<reference evidence="2" key="2">
    <citation type="submission" date="2021-04" db="EMBL/GenBank/DDBJ databases">
        <authorList>
            <person name="Gilroy R."/>
        </authorList>
    </citation>
    <scope>NUCLEOTIDE SEQUENCE</scope>
    <source>
        <strain evidence="2">1719</strain>
    </source>
</reference>
<feature type="domain" description="DUF2007" evidence="1">
    <location>
        <begin position="5"/>
        <end position="63"/>
    </location>
</feature>
<comment type="caution">
    <text evidence="2">The sequence shown here is derived from an EMBL/GenBank/DDBJ whole genome shotgun (WGS) entry which is preliminary data.</text>
</comment>